<sequence length="65" mass="7344">CLGNLFRAQEIPDKQLRTEIIAHLKALLKDPDDWEKNAAKKALKGLSQNDANRTEIEKDGFVIPD</sequence>
<evidence type="ECO:0008006" key="3">
    <source>
        <dbReference type="Google" id="ProtNLM"/>
    </source>
</evidence>
<dbReference type="SUPFAM" id="SSF48371">
    <property type="entry name" value="ARM repeat"/>
    <property type="match status" value="1"/>
</dbReference>
<proteinExistence type="predicted"/>
<protein>
    <recommendedName>
        <fullName evidence="3">Condensin complex subunit 1 C-terminal domain-containing protein</fullName>
    </recommendedName>
</protein>
<name>A0A5J4Q111_9EUKA</name>
<dbReference type="InterPro" id="IPR016024">
    <property type="entry name" value="ARM-type_fold"/>
</dbReference>
<evidence type="ECO:0000313" key="2">
    <source>
        <dbReference type="Proteomes" id="UP000324800"/>
    </source>
</evidence>
<organism evidence="1 2">
    <name type="scientific">Streblomastix strix</name>
    <dbReference type="NCBI Taxonomy" id="222440"/>
    <lineage>
        <taxon>Eukaryota</taxon>
        <taxon>Metamonada</taxon>
        <taxon>Preaxostyla</taxon>
        <taxon>Oxymonadida</taxon>
        <taxon>Streblomastigidae</taxon>
        <taxon>Streblomastix</taxon>
    </lineage>
</organism>
<dbReference type="AlphaFoldDB" id="A0A5J4Q111"/>
<evidence type="ECO:0000313" key="1">
    <source>
        <dbReference type="EMBL" id="KAA6314544.1"/>
    </source>
</evidence>
<gene>
    <name evidence="1" type="ORF">EZS28_055567</name>
</gene>
<comment type="caution">
    <text evidence="1">The sequence shown here is derived from an EMBL/GenBank/DDBJ whole genome shotgun (WGS) entry which is preliminary data.</text>
</comment>
<feature type="non-terminal residue" evidence="1">
    <location>
        <position position="1"/>
    </location>
</feature>
<dbReference type="Proteomes" id="UP000324800">
    <property type="component" value="Unassembled WGS sequence"/>
</dbReference>
<dbReference type="EMBL" id="SNRW01047810">
    <property type="protein sequence ID" value="KAA6314544.1"/>
    <property type="molecule type" value="Genomic_DNA"/>
</dbReference>
<reference evidence="1 2" key="1">
    <citation type="submission" date="2019-03" db="EMBL/GenBank/DDBJ databases">
        <title>Single cell metagenomics reveals metabolic interactions within the superorganism composed of flagellate Streblomastix strix and complex community of Bacteroidetes bacteria on its surface.</title>
        <authorList>
            <person name="Treitli S.C."/>
            <person name="Kolisko M."/>
            <person name="Husnik F."/>
            <person name="Keeling P."/>
            <person name="Hampl V."/>
        </authorList>
    </citation>
    <scope>NUCLEOTIDE SEQUENCE [LARGE SCALE GENOMIC DNA]</scope>
    <source>
        <strain evidence="1">ST1C</strain>
    </source>
</reference>
<accession>A0A5J4Q111</accession>